<dbReference type="Gene3D" id="3.40.50.720">
    <property type="entry name" value="NAD(P)-binding Rossmann-like Domain"/>
    <property type="match status" value="1"/>
</dbReference>
<reference evidence="4" key="1">
    <citation type="journal article" date="2023" name="Mol. Phylogenet. Evol.">
        <title>Genome-scale phylogeny and comparative genomics of the fungal order Sordariales.</title>
        <authorList>
            <person name="Hensen N."/>
            <person name="Bonometti L."/>
            <person name="Westerberg I."/>
            <person name="Brannstrom I.O."/>
            <person name="Guillou S."/>
            <person name="Cros-Aarteil S."/>
            <person name="Calhoun S."/>
            <person name="Haridas S."/>
            <person name="Kuo A."/>
            <person name="Mondo S."/>
            <person name="Pangilinan J."/>
            <person name="Riley R."/>
            <person name="LaButti K."/>
            <person name="Andreopoulos B."/>
            <person name="Lipzen A."/>
            <person name="Chen C."/>
            <person name="Yan M."/>
            <person name="Daum C."/>
            <person name="Ng V."/>
            <person name="Clum A."/>
            <person name="Steindorff A."/>
            <person name="Ohm R.A."/>
            <person name="Martin F."/>
            <person name="Silar P."/>
            <person name="Natvig D.O."/>
            <person name="Lalanne C."/>
            <person name="Gautier V."/>
            <person name="Ament-Velasquez S.L."/>
            <person name="Kruys A."/>
            <person name="Hutchinson M.I."/>
            <person name="Powell A.J."/>
            <person name="Barry K."/>
            <person name="Miller A.N."/>
            <person name="Grigoriev I.V."/>
            <person name="Debuchy R."/>
            <person name="Gladieux P."/>
            <person name="Hiltunen Thoren M."/>
            <person name="Johannesson H."/>
        </authorList>
    </citation>
    <scope>NUCLEOTIDE SEQUENCE</scope>
    <source>
        <strain evidence="4">PSN293</strain>
    </source>
</reference>
<dbReference type="AlphaFoldDB" id="A0AAN6YKK2"/>
<proteinExistence type="inferred from homology"/>
<evidence type="ECO:0000256" key="1">
    <source>
        <dbReference type="ARBA" id="ARBA00023002"/>
    </source>
</evidence>
<organism evidence="4 5">
    <name type="scientific">Rhypophila decipiens</name>
    <dbReference type="NCBI Taxonomy" id="261697"/>
    <lineage>
        <taxon>Eukaryota</taxon>
        <taxon>Fungi</taxon>
        <taxon>Dikarya</taxon>
        <taxon>Ascomycota</taxon>
        <taxon>Pezizomycotina</taxon>
        <taxon>Sordariomycetes</taxon>
        <taxon>Sordariomycetidae</taxon>
        <taxon>Sordariales</taxon>
        <taxon>Naviculisporaceae</taxon>
        <taxon>Rhypophila</taxon>
    </lineage>
</organism>
<name>A0AAN6YKK2_9PEZI</name>
<reference evidence="4" key="2">
    <citation type="submission" date="2023-05" db="EMBL/GenBank/DDBJ databases">
        <authorList>
            <consortium name="Lawrence Berkeley National Laboratory"/>
            <person name="Steindorff A."/>
            <person name="Hensen N."/>
            <person name="Bonometti L."/>
            <person name="Westerberg I."/>
            <person name="Brannstrom I.O."/>
            <person name="Guillou S."/>
            <person name="Cros-Aarteil S."/>
            <person name="Calhoun S."/>
            <person name="Haridas S."/>
            <person name="Kuo A."/>
            <person name="Mondo S."/>
            <person name="Pangilinan J."/>
            <person name="Riley R."/>
            <person name="Labutti K."/>
            <person name="Andreopoulos B."/>
            <person name="Lipzen A."/>
            <person name="Chen C."/>
            <person name="Yanf M."/>
            <person name="Daum C."/>
            <person name="Ng V."/>
            <person name="Clum A."/>
            <person name="Ohm R."/>
            <person name="Martin F."/>
            <person name="Silar P."/>
            <person name="Natvig D."/>
            <person name="Lalanne C."/>
            <person name="Gautier V."/>
            <person name="Ament-Velasquez S.L."/>
            <person name="Kruys A."/>
            <person name="Hutchinson M.I."/>
            <person name="Powell A.J."/>
            <person name="Barry K."/>
            <person name="Miller A.N."/>
            <person name="Grigoriev I.V."/>
            <person name="Debuchy R."/>
            <person name="Gladieux P."/>
            <person name="Thoren M.H."/>
            <person name="Johannesson H."/>
        </authorList>
    </citation>
    <scope>NUCLEOTIDE SEQUENCE</scope>
    <source>
        <strain evidence="4">PSN293</strain>
    </source>
</reference>
<comment type="similarity">
    <text evidence="2">Belongs to the NAD(P)-dependent epimerase/dehydratase family. Dihydroflavonol-4-reductase subfamily.</text>
</comment>
<dbReference type="PANTHER" id="PTHR10366">
    <property type="entry name" value="NAD DEPENDENT EPIMERASE/DEHYDRATASE"/>
    <property type="match status" value="1"/>
</dbReference>
<gene>
    <name evidence="4" type="ORF">QBC37DRAFT_3854</name>
</gene>
<dbReference type="PANTHER" id="PTHR10366:SF814">
    <property type="entry name" value="NAD-DEPENDENT EPIMERASE_DEHYDRATASE DOMAIN-CONTAINING PROTEIN"/>
    <property type="match status" value="1"/>
</dbReference>
<feature type="domain" description="NAD-dependent epimerase/dehydratase" evidence="3">
    <location>
        <begin position="5"/>
        <end position="270"/>
    </location>
</feature>
<protein>
    <recommendedName>
        <fullName evidence="3">NAD-dependent epimerase/dehydratase domain-containing protein</fullName>
    </recommendedName>
</protein>
<sequence length="346" mass="37858">MPSTLLTGANSFVAAHIINALIEAGHHVTGTVRRASSADEIFALHPEWKDHLDIVVVDDFTNQTRWEDLFKTNQFDHVAHVAAPLVDIPGTTDYDTHFYHPNVEGNLSLLRAAHNFGSPSLKSIVVTGSINAATTGSPDELSAGPITSTTWVPISQDEARALKSNAYMSYCSGKKEGEHAIWNFVEQQKPTFSVTVFLPALIFGPPIEPLHGGVKGLHYSAGVIYSLINGTYDKIPDTTFPSYIDVRDLATAHVRALTEERVKNKRLLIGGRKSTYTDLVRGLGKAEVLKGRKLPEESGEDLRVTLARIEADEANTILMGGEGGFRSLEVTMRDTAERLVELEREG</sequence>
<dbReference type="Pfam" id="PF01370">
    <property type="entry name" value="Epimerase"/>
    <property type="match status" value="1"/>
</dbReference>
<dbReference type="GO" id="GO:0016616">
    <property type="term" value="F:oxidoreductase activity, acting on the CH-OH group of donors, NAD or NADP as acceptor"/>
    <property type="evidence" value="ECO:0007669"/>
    <property type="project" value="TreeGrafter"/>
</dbReference>
<evidence type="ECO:0000259" key="3">
    <source>
        <dbReference type="Pfam" id="PF01370"/>
    </source>
</evidence>
<accession>A0AAN6YKK2</accession>
<keyword evidence="1" id="KW-0560">Oxidoreductase</keyword>
<evidence type="ECO:0000313" key="5">
    <source>
        <dbReference type="Proteomes" id="UP001301769"/>
    </source>
</evidence>
<dbReference type="SUPFAM" id="SSF51735">
    <property type="entry name" value="NAD(P)-binding Rossmann-fold domains"/>
    <property type="match status" value="1"/>
</dbReference>
<dbReference type="InterPro" id="IPR001509">
    <property type="entry name" value="Epimerase_deHydtase"/>
</dbReference>
<comment type="caution">
    <text evidence="4">The sequence shown here is derived from an EMBL/GenBank/DDBJ whole genome shotgun (WGS) entry which is preliminary data.</text>
</comment>
<dbReference type="InterPro" id="IPR036291">
    <property type="entry name" value="NAD(P)-bd_dom_sf"/>
</dbReference>
<dbReference type="EMBL" id="MU858045">
    <property type="protein sequence ID" value="KAK4220215.1"/>
    <property type="molecule type" value="Genomic_DNA"/>
</dbReference>
<evidence type="ECO:0000313" key="4">
    <source>
        <dbReference type="EMBL" id="KAK4220215.1"/>
    </source>
</evidence>
<evidence type="ECO:0000256" key="2">
    <source>
        <dbReference type="ARBA" id="ARBA00023445"/>
    </source>
</evidence>
<dbReference type="Proteomes" id="UP001301769">
    <property type="component" value="Unassembled WGS sequence"/>
</dbReference>
<dbReference type="InterPro" id="IPR050425">
    <property type="entry name" value="NAD(P)_dehydrat-like"/>
</dbReference>
<keyword evidence="5" id="KW-1185">Reference proteome</keyword>